<comment type="caution">
    <text evidence="2">The sequence shown here is derived from an EMBL/GenBank/DDBJ whole genome shotgun (WGS) entry which is preliminary data.</text>
</comment>
<organism evidence="2">
    <name type="scientific">bioreactor metagenome</name>
    <dbReference type="NCBI Taxonomy" id="1076179"/>
    <lineage>
        <taxon>unclassified sequences</taxon>
        <taxon>metagenomes</taxon>
        <taxon>ecological metagenomes</taxon>
    </lineage>
</organism>
<feature type="region of interest" description="Disordered" evidence="1">
    <location>
        <begin position="89"/>
        <end position="112"/>
    </location>
</feature>
<reference evidence="2" key="1">
    <citation type="submission" date="2019-08" db="EMBL/GenBank/DDBJ databases">
        <authorList>
            <person name="Kucharzyk K."/>
            <person name="Murdoch R.W."/>
            <person name="Higgins S."/>
            <person name="Loffler F."/>
        </authorList>
    </citation>
    <scope>NUCLEOTIDE SEQUENCE</scope>
</reference>
<dbReference type="AlphaFoldDB" id="A0A644WGS0"/>
<proteinExistence type="predicted"/>
<dbReference type="EMBL" id="VSSQ01000889">
    <property type="protein sequence ID" value="MPM02688.1"/>
    <property type="molecule type" value="Genomic_DNA"/>
</dbReference>
<evidence type="ECO:0000256" key="1">
    <source>
        <dbReference type="SAM" id="MobiDB-lite"/>
    </source>
</evidence>
<name>A0A644WGS0_9ZZZZ</name>
<protein>
    <submittedName>
        <fullName evidence="2">Uncharacterized protein</fullName>
    </submittedName>
</protein>
<evidence type="ECO:0000313" key="2">
    <source>
        <dbReference type="EMBL" id="MPM02688.1"/>
    </source>
</evidence>
<accession>A0A644WGS0</accession>
<sequence>MEHVGVASADADIGHLHQDIGRPDLRYGNVPHFRVAVFPFVFHHCAHSFSLLLMNRGVLRSGSSILFGGFRSGVFRCIGDRLFCIVSPGSPDAGPDQPRDAGQQDEADGPFEQGHYGAAALLQGPPEACVGQGAEDESQDQRSEGVVHLAQHVAEHAEGEHEVDVEKPDAAGVGADHRQGNDDGQKDFPLDLEHRHHRLGE</sequence>
<feature type="compositionally biased region" description="Basic and acidic residues" evidence="1">
    <location>
        <begin position="153"/>
        <end position="201"/>
    </location>
</feature>
<gene>
    <name evidence="2" type="ORF">SDC9_48943</name>
</gene>
<feature type="region of interest" description="Disordered" evidence="1">
    <location>
        <begin position="126"/>
        <end position="201"/>
    </location>
</feature>